<feature type="compositionally biased region" description="Low complexity" evidence="1">
    <location>
        <begin position="83"/>
        <end position="98"/>
    </location>
</feature>
<feature type="compositionally biased region" description="Basic residues" evidence="1">
    <location>
        <begin position="105"/>
        <end position="114"/>
    </location>
</feature>
<feature type="region of interest" description="Disordered" evidence="1">
    <location>
        <begin position="143"/>
        <end position="218"/>
    </location>
</feature>
<keyword evidence="3" id="KW-1185">Reference proteome</keyword>
<reference evidence="2" key="1">
    <citation type="submission" date="2016-06" db="EMBL/GenBank/DDBJ databases">
        <title>Draft Genome sequence of the fungus Inonotus baumii.</title>
        <authorList>
            <person name="Zhu H."/>
            <person name="Lin W."/>
        </authorList>
    </citation>
    <scope>NUCLEOTIDE SEQUENCE</scope>
    <source>
        <strain evidence="2">821</strain>
    </source>
</reference>
<comment type="caution">
    <text evidence="2">The sequence shown here is derived from an EMBL/GenBank/DDBJ whole genome shotgun (WGS) entry which is preliminary data.</text>
</comment>
<evidence type="ECO:0000256" key="1">
    <source>
        <dbReference type="SAM" id="MobiDB-lite"/>
    </source>
</evidence>
<proteinExistence type="predicted"/>
<feature type="compositionally biased region" description="Low complexity" evidence="1">
    <location>
        <begin position="36"/>
        <end position="46"/>
    </location>
</feature>
<protein>
    <submittedName>
        <fullName evidence="2">Uncharacterized protein</fullName>
    </submittedName>
</protein>
<feature type="region of interest" description="Disordered" evidence="1">
    <location>
        <begin position="79"/>
        <end position="130"/>
    </location>
</feature>
<gene>
    <name evidence="2" type="ORF">A7U60_g3325</name>
</gene>
<feature type="compositionally biased region" description="Low complexity" evidence="1">
    <location>
        <begin position="149"/>
        <end position="158"/>
    </location>
</feature>
<feature type="compositionally biased region" description="Polar residues" evidence="1">
    <location>
        <begin position="159"/>
        <end position="187"/>
    </location>
</feature>
<dbReference type="OrthoDB" id="3059771at2759"/>
<dbReference type="Proteomes" id="UP000757232">
    <property type="component" value="Unassembled WGS sequence"/>
</dbReference>
<evidence type="ECO:0000313" key="2">
    <source>
        <dbReference type="EMBL" id="OCB89530.1"/>
    </source>
</evidence>
<accession>A0A9Q5I0N9</accession>
<feature type="compositionally biased region" description="Basic and acidic residues" evidence="1">
    <location>
        <begin position="191"/>
        <end position="205"/>
    </location>
</feature>
<evidence type="ECO:0000313" key="3">
    <source>
        <dbReference type="Proteomes" id="UP000757232"/>
    </source>
</evidence>
<sequence>MTTSPSVAEKPATTSTITAPAACIQIPKRKDSTETIKPSDSIFSSKSKTKSKPIFQRQYSAEGLWKAAPAHKSTKRVFTTGVSRSSPSSVASSATSQSHIDAKFKSKRTHKRSNAIHGAVSTSEVGGRVGDGKLSANYAAEEARQKGASSSLGSRSGRQAVTSVSKVNASGTLVEPQQKTTESTGATLKNGELDKESLKGEEGKLENASTGSRPPLRAVNTELVLEDEDIEHDSDGSPRITIHVEDASSRAVSPSEIVGDDSSWSGSVSSADYFDPVPSVWGRFSGSINQQIGSNCLSKADPNVRRVSLNIKPRQDHVTFWDVENGEYLKVTGRLEFSDLLHETYNHHAEIYIRSFVGAPIRGVEHEEEPEFTLHYQEPRLRPDNGPFNRKQKRIDLGSLGRAKEDGMADMPVRAKAAFQDEVHSEKDKKTQISTSEWTESVCELVPLRLKQFSIPIPAKLFETRETRIFRLEAKVSFRSKFSAGRYQELEAPMVQVSVSHLHSARELGIRSHVPARNDFHKTR</sequence>
<organism evidence="2 3">
    <name type="scientific">Sanghuangporus baumii</name>
    <name type="common">Phellinus baumii</name>
    <dbReference type="NCBI Taxonomy" id="108892"/>
    <lineage>
        <taxon>Eukaryota</taxon>
        <taxon>Fungi</taxon>
        <taxon>Dikarya</taxon>
        <taxon>Basidiomycota</taxon>
        <taxon>Agaricomycotina</taxon>
        <taxon>Agaricomycetes</taxon>
        <taxon>Hymenochaetales</taxon>
        <taxon>Hymenochaetaceae</taxon>
        <taxon>Sanghuangporus</taxon>
    </lineage>
</organism>
<feature type="compositionally biased region" description="Low complexity" evidence="1">
    <location>
        <begin position="11"/>
        <end position="22"/>
    </location>
</feature>
<dbReference type="EMBL" id="LNZH02000154">
    <property type="protein sequence ID" value="OCB89530.1"/>
    <property type="molecule type" value="Genomic_DNA"/>
</dbReference>
<name>A0A9Q5I0N9_SANBA</name>
<dbReference type="AlphaFoldDB" id="A0A9Q5I0N9"/>
<feature type="region of interest" description="Disordered" evidence="1">
    <location>
        <begin position="1"/>
        <end position="49"/>
    </location>
</feature>